<evidence type="ECO:0000313" key="1">
    <source>
        <dbReference type="Proteomes" id="UP000887565"/>
    </source>
</evidence>
<keyword evidence="1" id="KW-1185">Reference proteome</keyword>
<dbReference type="Gene3D" id="1.10.238.10">
    <property type="entry name" value="EF-hand"/>
    <property type="match status" value="1"/>
</dbReference>
<protein>
    <submittedName>
        <fullName evidence="2">Uncharacterized protein</fullName>
    </submittedName>
</protein>
<reference evidence="2" key="1">
    <citation type="submission" date="2022-11" db="UniProtKB">
        <authorList>
            <consortium name="WormBaseParasite"/>
        </authorList>
    </citation>
    <scope>IDENTIFICATION</scope>
</reference>
<organism evidence="1 2">
    <name type="scientific">Romanomermis culicivorax</name>
    <name type="common">Nematode worm</name>
    <dbReference type="NCBI Taxonomy" id="13658"/>
    <lineage>
        <taxon>Eukaryota</taxon>
        <taxon>Metazoa</taxon>
        <taxon>Ecdysozoa</taxon>
        <taxon>Nematoda</taxon>
        <taxon>Enoplea</taxon>
        <taxon>Dorylaimia</taxon>
        <taxon>Mermithida</taxon>
        <taxon>Mermithoidea</taxon>
        <taxon>Mermithidae</taxon>
        <taxon>Romanomermis</taxon>
    </lineage>
</organism>
<dbReference type="Proteomes" id="UP000887565">
    <property type="component" value="Unplaced"/>
</dbReference>
<dbReference type="WBParaSite" id="nRc.2.0.1.t12743-RA">
    <property type="protein sequence ID" value="nRc.2.0.1.t12743-RA"/>
    <property type="gene ID" value="nRc.2.0.1.g12743"/>
</dbReference>
<dbReference type="InterPro" id="IPR011992">
    <property type="entry name" value="EF-hand-dom_pair"/>
</dbReference>
<dbReference type="PRINTS" id="PR00450">
    <property type="entry name" value="RECOVERIN"/>
</dbReference>
<name>A0A915IFQ4_ROMCU</name>
<proteinExistence type="predicted"/>
<evidence type="ECO:0000313" key="2">
    <source>
        <dbReference type="WBParaSite" id="nRc.2.0.1.t12743-RA"/>
    </source>
</evidence>
<dbReference type="AlphaFoldDB" id="A0A915IFQ4"/>
<accession>A0A915IFQ4</accession>
<dbReference type="SUPFAM" id="SSF47473">
    <property type="entry name" value="EF-hand"/>
    <property type="match status" value="1"/>
</dbReference>
<sequence>MGQKNSKLKPEILEDLLKNTEFTEQEIQEWYKGFFKDCPSGHLTVEEFK</sequence>